<feature type="compositionally biased region" description="Basic and acidic residues" evidence="13">
    <location>
        <begin position="686"/>
        <end position="699"/>
    </location>
</feature>
<sequence>MPKFKSKKSQNKRKRNHVSAEELQVTVSQLDPTVAVEKFSELPLSEPTQEGLKAAHYETMTDIQAKAIPLALKRKDVTGAARTGSGKTLAFVIPVLENLYRAQHIGPDAGLGALIISPTRELAIQIFQVLVKVGKAGHQFAAGLIIGGTSLEKEKAALYGLNIVVCTPGRILQHLSQTVGLNVDALNMLVLDEADRIMDMGFQRDVDAILEYLPRERQTLLFSATQTQQLSDLQRLALRDPEYISVHESASTATPETLEQHYVLTPLPEKLNTLWSFLKSSTKSKILVFFSSGKQVRFAYETFRRMQPGIPLLHILGRKSDKQRLETIQKFTQAKHSCLFATDVMERGIDFPNIDWVVQVDSPPDAKTHIHRVGRTARDGRRGRAVLFLDPSEENGMLKRLEAARVPIARINIRHKKQQNITAEMQNMCHKEPELNYLGQKAFVSHVRSLHLQKDSEVFALERYDLKGFAESLGIHGMPRVKFLKADGEAVKLRKNASRAELFLDDNDDDDEVRKKKTERTRHERLFERKNQDVLTEHHAKLMRDDDDEEEEEEDSGDGDLLNAKQRIAPEDIKPVEAEGKGAKFVHIEGIPEPLRIDSKRGEKRLHSKKAIAKLKSKGVKHVFDDEGNMHPIYELEDEEAFKAKGVPQDQRRQFVQEEVEKVQAADIDDKALAREKKRLKKEKRKAREREARMEGKVVDEDAGDARAAFLADTAAVEESDVDEQPAKAQRREPREIETFDDLEAEAAKLL</sequence>
<protein>
    <recommendedName>
        <fullName evidence="12">ATP-dependent RNA helicase</fullName>
        <ecNumber evidence="12">3.6.4.13</ecNumber>
    </recommendedName>
</protein>
<dbReference type="SMART" id="SM01178">
    <property type="entry name" value="DUF4217"/>
    <property type="match status" value="1"/>
</dbReference>
<gene>
    <name evidence="17" type="ORF">K470DRAFT_258424</name>
</gene>
<evidence type="ECO:0000256" key="4">
    <source>
        <dbReference type="ARBA" id="ARBA00022741"/>
    </source>
</evidence>
<evidence type="ECO:0000256" key="3">
    <source>
        <dbReference type="ARBA" id="ARBA00022552"/>
    </source>
</evidence>
<dbReference type="EMBL" id="MU005987">
    <property type="protein sequence ID" value="KAF2859893.1"/>
    <property type="molecule type" value="Genomic_DNA"/>
</dbReference>
<dbReference type="GO" id="GO:0003723">
    <property type="term" value="F:RNA binding"/>
    <property type="evidence" value="ECO:0007669"/>
    <property type="project" value="UniProtKB-UniRule"/>
</dbReference>
<feature type="compositionally biased region" description="Basic and acidic residues" evidence="13">
    <location>
        <begin position="568"/>
        <end position="579"/>
    </location>
</feature>
<comment type="similarity">
    <text evidence="11">Belongs to the DEAD box helicase family.</text>
</comment>
<feature type="region of interest" description="Disordered" evidence="13">
    <location>
        <begin position="512"/>
        <end position="579"/>
    </location>
</feature>
<evidence type="ECO:0000256" key="13">
    <source>
        <dbReference type="SAM" id="MobiDB-lite"/>
    </source>
</evidence>
<evidence type="ECO:0000259" key="15">
    <source>
        <dbReference type="PROSITE" id="PS51194"/>
    </source>
</evidence>
<dbReference type="SMART" id="SM00490">
    <property type="entry name" value="HELICc"/>
    <property type="match status" value="1"/>
</dbReference>
<feature type="compositionally biased region" description="Acidic residues" evidence="13">
    <location>
        <begin position="545"/>
        <end position="558"/>
    </location>
</feature>
<evidence type="ECO:0000259" key="16">
    <source>
        <dbReference type="PROSITE" id="PS51195"/>
    </source>
</evidence>
<evidence type="ECO:0000259" key="14">
    <source>
        <dbReference type="PROSITE" id="PS51192"/>
    </source>
</evidence>
<feature type="domain" description="Helicase C-terminal" evidence="15">
    <location>
        <begin position="270"/>
        <end position="429"/>
    </location>
</feature>
<dbReference type="EC" id="3.6.4.13" evidence="12"/>
<dbReference type="InterPro" id="IPR011545">
    <property type="entry name" value="DEAD/DEAH_box_helicase_dom"/>
</dbReference>
<evidence type="ECO:0000256" key="6">
    <source>
        <dbReference type="ARBA" id="ARBA00022806"/>
    </source>
</evidence>
<dbReference type="Pfam" id="PF00270">
    <property type="entry name" value="DEAD"/>
    <property type="match status" value="1"/>
</dbReference>
<keyword evidence="4 11" id="KW-0547">Nucleotide-binding</keyword>
<evidence type="ECO:0000256" key="9">
    <source>
        <dbReference type="ARBA" id="ARBA00023242"/>
    </source>
</evidence>
<dbReference type="PROSITE" id="PS00039">
    <property type="entry name" value="DEAD_ATP_HELICASE"/>
    <property type="match status" value="1"/>
</dbReference>
<evidence type="ECO:0000256" key="12">
    <source>
        <dbReference type="RuleBase" id="RU365068"/>
    </source>
</evidence>
<dbReference type="InterPro" id="IPR014001">
    <property type="entry name" value="Helicase_ATP-bd"/>
</dbReference>
<feature type="short sequence motif" description="Q motif" evidence="10">
    <location>
        <begin position="37"/>
        <end position="65"/>
    </location>
</feature>
<organism evidence="17 18">
    <name type="scientific">Piedraia hortae CBS 480.64</name>
    <dbReference type="NCBI Taxonomy" id="1314780"/>
    <lineage>
        <taxon>Eukaryota</taxon>
        <taxon>Fungi</taxon>
        <taxon>Dikarya</taxon>
        <taxon>Ascomycota</taxon>
        <taxon>Pezizomycotina</taxon>
        <taxon>Dothideomycetes</taxon>
        <taxon>Dothideomycetidae</taxon>
        <taxon>Capnodiales</taxon>
        <taxon>Piedraiaceae</taxon>
        <taxon>Piedraia</taxon>
    </lineage>
</organism>
<reference evidence="17" key="1">
    <citation type="journal article" date="2020" name="Stud. Mycol.">
        <title>101 Dothideomycetes genomes: a test case for predicting lifestyles and emergence of pathogens.</title>
        <authorList>
            <person name="Haridas S."/>
            <person name="Albert R."/>
            <person name="Binder M."/>
            <person name="Bloem J."/>
            <person name="Labutti K."/>
            <person name="Salamov A."/>
            <person name="Andreopoulos B."/>
            <person name="Baker S."/>
            <person name="Barry K."/>
            <person name="Bills G."/>
            <person name="Bluhm B."/>
            <person name="Cannon C."/>
            <person name="Castanera R."/>
            <person name="Culley D."/>
            <person name="Daum C."/>
            <person name="Ezra D."/>
            <person name="Gonzalez J."/>
            <person name="Henrissat B."/>
            <person name="Kuo A."/>
            <person name="Liang C."/>
            <person name="Lipzen A."/>
            <person name="Lutzoni F."/>
            <person name="Magnuson J."/>
            <person name="Mondo S."/>
            <person name="Nolan M."/>
            <person name="Ohm R."/>
            <person name="Pangilinan J."/>
            <person name="Park H.-J."/>
            <person name="Ramirez L."/>
            <person name="Alfaro M."/>
            <person name="Sun H."/>
            <person name="Tritt A."/>
            <person name="Yoshinaga Y."/>
            <person name="Zwiers L.-H."/>
            <person name="Turgeon B."/>
            <person name="Goodwin S."/>
            <person name="Spatafora J."/>
            <person name="Crous P."/>
            <person name="Grigoriev I."/>
        </authorList>
    </citation>
    <scope>NUCLEOTIDE SEQUENCE</scope>
    <source>
        <strain evidence="17">CBS 480.64</strain>
    </source>
</reference>
<keyword evidence="2" id="KW-0690">Ribosome biogenesis</keyword>
<feature type="region of interest" description="Disordered" evidence="13">
    <location>
        <begin position="678"/>
        <end position="699"/>
    </location>
</feature>
<dbReference type="GO" id="GO:0016787">
    <property type="term" value="F:hydrolase activity"/>
    <property type="evidence" value="ECO:0007669"/>
    <property type="project" value="UniProtKB-KW"/>
</dbReference>
<comment type="domain">
    <text evidence="12">The Q motif is unique to and characteristic of the DEAD box family of RNA helicases and controls ATP binding and hydrolysis.</text>
</comment>
<name>A0A6A7BXS4_9PEZI</name>
<dbReference type="OrthoDB" id="10259640at2759"/>
<evidence type="ECO:0000256" key="1">
    <source>
        <dbReference type="ARBA" id="ARBA00004604"/>
    </source>
</evidence>
<keyword evidence="18" id="KW-1185">Reference proteome</keyword>
<keyword evidence="5 11" id="KW-0378">Hydrolase</keyword>
<evidence type="ECO:0000256" key="5">
    <source>
        <dbReference type="ARBA" id="ARBA00022801"/>
    </source>
</evidence>
<dbReference type="Proteomes" id="UP000799421">
    <property type="component" value="Unassembled WGS sequence"/>
</dbReference>
<dbReference type="CDD" id="cd17941">
    <property type="entry name" value="DEADc_DDX10"/>
    <property type="match status" value="1"/>
</dbReference>
<feature type="domain" description="Helicase ATP-binding" evidence="14">
    <location>
        <begin position="68"/>
        <end position="244"/>
    </location>
</feature>
<dbReference type="Pfam" id="PF13959">
    <property type="entry name" value="CTE_SPB4"/>
    <property type="match status" value="1"/>
</dbReference>
<dbReference type="AlphaFoldDB" id="A0A6A7BXS4"/>
<comment type="subcellular location">
    <subcellularLocation>
        <location evidence="1">Nucleus</location>
        <location evidence="1">Nucleolus</location>
    </subcellularLocation>
</comment>
<evidence type="ECO:0000256" key="11">
    <source>
        <dbReference type="RuleBase" id="RU000492"/>
    </source>
</evidence>
<evidence type="ECO:0000256" key="10">
    <source>
        <dbReference type="PROSITE-ProRule" id="PRU00552"/>
    </source>
</evidence>
<dbReference type="CDD" id="cd18787">
    <property type="entry name" value="SF2_C_DEAD"/>
    <property type="match status" value="1"/>
</dbReference>
<evidence type="ECO:0000256" key="7">
    <source>
        <dbReference type="ARBA" id="ARBA00022840"/>
    </source>
</evidence>
<dbReference type="PANTHER" id="PTHR24031">
    <property type="entry name" value="RNA HELICASE"/>
    <property type="match status" value="1"/>
</dbReference>
<comment type="catalytic activity">
    <reaction evidence="12">
        <text>ATP + H2O = ADP + phosphate + H(+)</text>
        <dbReference type="Rhea" id="RHEA:13065"/>
        <dbReference type="ChEBI" id="CHEBI:15377"/>
        <dbReference type="ChEBI" id="CHEBI:15378"/>
        <dbReference type="ChEBI" id="CHEBI:30616"/>
        <dbReference type="ChEBI" id="CHEBI:43474"/>
        <dbReference type="ChEBI" id="CHEBI:456216"/>
        <dbReference type="EC" id="3.6.4.13"/>
    </reaction>
</comment>
<dbReference type="InterPro" id="IPR000629">
    <property type="entry name" value="RNA-helicase_DEAD-box_CS"/>
</dbReference>
<dbReference type="Pfam" id="PF00271">
    <property type="entry name" value="Helicase_C"/>
    <property type="match status" value="1"/>
</dbReference>
<evidence type="ECO:0000256" key="8">
    <source>
        <dbReference type="ARBA" id="ARBA00022884"/>
    </source>
</evidence>
<dbReference type="GO" id="GO:0005730">
    <property type="term" value="C:nucleolus"/>
    <property type="evidence" value="ECO:0007669"/>
    <property type="project" value="UniProtKB-SubCell"/>
</dbReference>
<keyword evidence="6 11" id="KW-0347">Helicase</keyword>
<evidence type="ECO:0000313" key="17">
    <source>
        <dbReference type="EMBL" id="KAF2859893.1"/>
    </source>
</evidence>
<dbReference type="PROSITE" id="PS51192">
    <property type="entry name" value="HELICASE_ATP_BIND_1"/>
    <property type="match status" value="1"/>
</dbReference>
<feature type="compositionally biased region" description="Basic and acidic residues" evidence="13">
    <location>
        <begin position="521"/>
        <end position="544"/>
    </location>
</feature>
<feature type="compositionally biased region" description="Basic residues" evidence="13">
    <location>
        <begin position="1"/>
        <end position="17"/>
    </location>
</feature>
<dbReference type="SMART" id="SM00487">
    <property type="entry name" value="DEXDc"/>
    <property type="match status" value="1"/>
</dbReference>
<accession>A0A6A7BXS4</accession>
<evidence type="ECO:0000256" key="2">
    <source>
        <dbReference type="ARBA" id="ARBA00022517"/>
    </source>
</evidence>
<feature type="domain" description="DEAD-box RNA helicase Q" evidence="16">
    <location>
        <begin position="37"/>
        <end position="65"/>
    </location>
</feature>
<dbReference type="Gene3D" id="3.40.50.300">
    <property type="entry name" value="P-loop containing nucleotide triphosphate hydrolases"/>
    <property type="match status" value="2"/>
</dbReference>
<dbReference type="GO" id="GO:0005524">
    <property type="term" value="F:ATP binding"/>
    <property type="evidence" value="ECO:0007669"/>
    <property type="project" value="UniProtKB-UniRule"/>
</dbReference>
<dbReference type="InterPro" id="IPR025313">
    <property type="entry name" value="SPB4-like_CTE"/>
</dbReference>
<keyword evidence="8 12" id="KW-0694">RNA-binding</keyword>
<comment type="function">
    <text evidence="12">RNA helicase.</text>
</comment>
<feature type="region of interest" description="Disordered" evidence="13">
    <location>
        <begin position="1"/>
        <end position="23"/>
    </location>
</feature>
<evidence type="ECO:0000313" key="18">
    <source>
        <dbReference type="Proteomes" id="UP000799421"/>
    </source>
</evidence>
<dbReference type="GO" id="GO:0003724">
    <property type="term" value="F:RNA helicase activity"/>
    <property type="evidence" value="ECO:0007669"/>
    <property type="project" value="UniProtKB-EC"/>
</dbReference>
<dbReference type="PROSITE" id="PS51194">
    <property type="entry name" value="HELICASE_CTER"/>
    <property type="match status" value="1"/>
</dbReference>
<dbReference type="InterPro" id="IPR027417">
    <property type="entry name" value="P-loop_NTPase"/>
</dbReference>
<proteinExistence type="inferred from homology"/>
<feature type="region of interest" description="Disordered" evidence="13">
    <location>
        <begin position="712"/>
        <end position="742"/>
    </location>
</feature>
<keyword evidence="9" id="KW-0539">Nucleus</keyword>
<feature type="non-terminal residue" evidence="17">
    <location>
        <position position="751"/>
    </location>
</feature>
<dbReference type="PROSITE" id="PS51195">
    <property type="entry name" value="Q_MOTIF"/>
    <property type="match status" value="1"/>
</dbReference>
<keyword evidence="7 11" id="KW-0067">ATP-binding</keyword>
<dbReference type="InterPro" id="IPR014014">
    <property type="entry name" value="RNA_helicase_DEAD_Q_motif"/>
</dbReference>
<dbReference type="InterPro" id="IPR001650">
    <property type="entry name" value="Helicase_C-like"/>
</dbReference>
<keyword evidence="3" id="KW-0698">rRNA processing</keyword>
<dbReference type="SUPFAM" id="SSF52540">
    <property type="entry name" value="P-loop containing nucleoside triphosphate hydrolases"/>
    <property type="match status" value="1"/>
</dbReference>
<dbReference type="GO" id="GO:0006364">
    <property type="term" value="P:rRNA processing"/>
    <property type="evidence" value="ECO:0007669"/>
    <property type="project" value="UniProtKB-KW"/>
</dbReference>